<dbReference type="Pfam" id="PF00772">
    <property type="entry name" value="DnaB"/>
    <property type="match status" value="1"/>
</dbReference>
<evidence type="ECO:0000256" key="6">
    <source>
        <dbReference type="ARBA" id="ARBA00022840"/>
    </source>
</evidence>
<name>A0A6M3LDR1_9ZZZZ</name>
<dbReference type="EC" id="5.6.2.3" evidence="9"/>
<evidence type="ECO:0000256" key="10">
    <source>
        <dbReference type="ARBA" id="ARBA00048954"/>
    </source>
</evidence>
<comment type="similarity">
    <text evidence="1">Belongs to the helicase family. DnaB subfamily.</text>
</comment>
<organism evidence="12">
    <name type="scientific">viral metagenome</name>
    <dbReference type="NCBI Taxonomy" id="1070528"/>
    <lineage>
        <taxon>unclassified sequences</taxon>
        <taxon>metagenomes</taxon>
        <taxon>organismal metagenomes</taxon>
    </lineage>
</organism>
<proteinExistence type="inferred from homology"/>
<dbReference type="InterPro" id="IPR036185">
    <property type="entry name" value="DNA_heli_DnaB-like_N_sf"/>
</dbReference>
<dbReference type="AlphaFoldDB" id="A0A6M3LDR1"/>
<dbReference type="GO" id="GO:0005829">
    <property type="term" value="C:cytosol"/>
    <property type="evidence" value="ECO:0007669"/>
    <property type="project" value="TreeGrafter"/>
</dbReference>
<keyword evidence="6" id="KW-0067">ATP-binding</keyword>
<dbReference type="GO" id="GO:0005524">
    <property type="term" value="F:ATP binding"/>
    <property type="evidence" value="ECO:0007669"/>
    <property type="project" value="UniProtKB-KW"/>
</dbReference>
<accession>A0A6M3LDR1</accession>
<evidence type="ECO:0000256" key="3">
    <source>
        <dbReference type="ARBA" id="ARBA00022741"/>
    </source>
</evidence>
<keyword evidence="8" id="KW-0413">Isomerase</keyword>
<reference evidence="12" key="1">
    <citation type="submission" date="2020-03" db="EMBL/GenBank/DDBJ databases">
        <title>The deep terrestrial virosphere.</title>
        <authorList>
            <person name="Holmfeldt K."/>
            <person name="Nilsson E."/>
            <person name="Simone D."/>
            <person name="Lopez-Fernandez M."/>
            <person name="Wu X."/>
            <person name="de Brujin I."/>
            <person name="Lundin D."/>
            <person name="Andersson A."/>
            <person name="Bertilsson S."/>
            <person name="Dopson M."/>
        </authorList>
    </citation>
    <scope>NUCLEOTIDE SEQUENCE</scope>
    <source>
        <strain evidence="12">MM415B04617</strain>
    </source>
</reference>
<dbReference type="PROSITE" id="PS51199">
    <property type="entry name" value="SF4_HELICASE"/>
    <property type="match status" value="1"/>
</dbReference>
<dbReference type="PANTHER" id="PTHR30153:SF2">
    <property type="entry name" value="REPLICATIVE DNA HELICASE"/>
    <property type="match status" value="1"/>
</dbReference>
<keyword evidence="3" id="KW-0547">Nucleotide-binding</keyword>
<dbReference type="GO" id="GO:0006260">
    <property type="term" value="P:DNA replication"/>
    <property type="evidence" value="ECO:0007669"/>
    <property type="project" value="UniProtKB-KW"/>
</dbReference>
<dbReference type="GO" id="GO:0016787">
    <property type="term" value="F:hydrolase activity"/>
    <property type="evidence" value="ECO:0007669"/>
    <property type="project" value="UniProtKB-KW"/>
</dbReference>
<keyword evidence="5 12" id="KW-0347">Helicase</keyword>
<evidence type="ECO:0000256" key="8">
    <source>
        <dbReference type="ARBA" id="ARBA00023235"/>
    </source>
</evidence>
<evidence type="ECO:0000259" key="11">
    <source>
        <dbReference type="PROSITE" id="PS51199"/>
    </source>
</evidence>
<evidence type="ECO:0000256" key="5">
    <source>
        <dbReference type="ARBA" id="ARBA00022806"/>
    </source>
</evidence>
<dbReference type="Gene3D" id="1.10.860.10">
    <property type="entry name" value="DNAb Helicase, Chain A"/>
    <property type="match status" value="1"/>
</dbReference>
<dbReference type="EMBL" id="MT143072">
    <property type="protein sequence ID" value="QJA92503.1"/>
    <property type="molecule type" value="Genomic_DNA"/>
</dbReference>
<keyword evidence="4" id="KW-0378">Hydrolase</keyword>
<evidence type="ECO:0000313" key="12">
    <source>
        <dbReference type="EMBL" id="QJA92503.1"/>
    </source>
</evidence>
<dbReference type="InterPro" id="IPR007694">
    <property type="entry name" value="DNA_helicase_DnaB-like_C"/>
</dbReference>
<dbReference type="SUPFAM" id="SSF52540">
    <property type="entry name" value="P-loop containing nucleoside triphosphate hydrolases"/>
    <property type="match status" value="1"/>
</dbReference>
<evidence type="ECO:0000256" key="1">
    <source>
        <dbReference type="ARBA" id="ARBA00008428"/>
    </source>
</evidence>
<evidence type="ECO:0000256" key="7">
    <source>
        <dbReference type="ARBA" id="ARBA00023125"/>
    </source>
</evidence>
<dbReference type="InterPro" id="IPR016136">
    <property type="entry name" value="DNA_helicase_N/primase_C"/>
</dbReference>
<comment type="catalytic activity">
    <reaction evidence="10">
        <text>ATP + H2O = ADP + phosphate + H(+)</text>
        <dbReference type="Rhea" id="RHEA:13065"/>
        <dbReference type="ChEBI" id="CHEBI:15377"/>
        <dbReference type="ChEBI" id="CHEBI:15378"/>
        <dbReference type="ChEBI" id="CHEBI:30616"/>
        <dbReference type="ChEBI" id="CHEBI:43474"/>
        <dbReference type="ChEBI" id="CHEBI:456216"/>
        <dbReference type="EC" id="5.6.2.3"/>
    </reaction>
</comment>
<evidence type="ECO:0000256" key="4">
    <source>
        <dbReference type="ARBA" id="ARBA00022801"/>
    </source>
</evidence>
<protein>
    <recommendedName>
        <fullName evidence="9">DNA 5'-3' helicase</fullName>
        <ecNumber evidence="9">5.6.2.3</ecNumber>
    </recommendedName>
</protein>
<dbReference type="GO" id="GO:0003677">
    <property type="term" value="F:DNA binding"/>
    <property type="evidence" value="ECO:0007669"/>
    <property type="project" value="UniProtKB-KW"/>
</dbReference>
<dbReference type="GO" id="GO:0043139">
    <property type="term" value="F:5'-3' DNA helicase activity"/>
    <property type="evidence" value="ECO:0007669"/>
    <property type="project" value="UniProtKB-EC"/>
</dbReference>
<keyword evidence="2" id="KW-0235">DNA replication</keyword>
<dbReference type="Pfam" id="PF03796">
    <property type="entry name" value="DnaB_C"/>
    <property type="match status" value="1"/>
</dbReference>
<evidence type="ECO:0000256" key="2">
    <source>
        <dbReference type="ARBA" id="ARBA00022705"/>
    </source>
</evidence>
<dbReference type="PANTHER" id="PTHR30153">
    <property type="entry name" value="REPLICATIVE DNA HELICASE DNAB"/>
    <property type="match status" value="1"/>
</dbReference>
<gene>
    <name evidence="12" type="ORF">MM415B04617_0006</name>
</gene>
<dbReference type="SUPFAM" id="SSF48024">
    <property type="entry name" value="N-terminal domain of DnaB helicase"/>
    <property type="match status" value="1"/>
</dbReference>
<sequence>MIEIENSILAVSIEFPEYIYLMTDSLQMEDFSSPDNRIIYAKIQKLVQEKEEISWIKIEAYLRGKTKEPILGRLLEYSRGFYRMGIERCLRDNIKTLKKENAKRAIAQEIERQVKDPAVELETIIEIAERGVYISNKDEDGSFETAMTEYLEAKKQDKTNINMGYPTIDKNVGGLLFGELVGIMARTSVGKTFLALNIIEHMANKTDLMIGLFSQEMSKVSVIERIAQLHFGMTRWELIEKVRSGGLNLYDIKRQYEKKLNIYSHIYSTSEIGRIVERDALKIVFIDYLQLMRKTKGRSLYEATTYQIAELKEMAKNLDILIVLLIQVSRKAEGGWEPVTIDMARESGAIEENCDFLIGMWSPALKDGSGAEWENKLIVRLLKNKRGPSVGITCRFDFQTGKIMELGHE</sequence>
<feature type="domain" description="SF4 helicase" evidence="11">
    <location>
        <begin position="154"/>
        <end position="409"/>
    </location>
</feature>
<keyword evidence="7" id="KW-0238">DNA-binding</keyword>
<dbReference type="InterPro" id="IPR027417">
    <property type="entry name" value="P-loop_NTPase"/>
</dbReference>
<evidence type="ECO:0000256" key="9">
    <source>
        <dbReference type="ARBA" id="ARBA00044969"/>
    </source>
</evidence>
<dbReference type="InterPro" id="IPR007693">
    <property type="entry name" value="DNA_helicase_DnaB-like_N"/>
</dbReference>
<dbReference type="Gene3D" id="3.40.50.300">
    <property type="entry name" value="P-loop containing nucleotide triphosphate hydrolases"/>
    <property type="match status" value="1"/>
</dbReference>